<reference evidence="1" key="2">
    <citation type="submission" date="2022-06" db="UniProtKB">
        <authorList>
            <consortium name="EnsemblPlants"/>
        </authorList>
    </citation>
    <scope>IDENTIFICATION</scope>
</reference>
<dbReference type="Proteomes" id="UP000015106">
    <property type="component" value="Unassembled WGS sequence"/>
</dbReference>
<dbReference type="Gramene" id="TuG1812S0001455800.01.T01">
    <property type="protein sequence ID" value="TuG1812S0001455800.01.T01"/>
    <property type="gene ID" value="TuG1812S0001455800.01"/>
</dbReference>
<evidence type="ECO:0000313" key="2">
    <source>
        <dbReference type="Proteomes" id="UP000015106"/>
    </source>
</evidence>
<dbReference type="AlphaFoldDB" id="A0A8R7RBU9"/>
<dbReference type="EnsemblPlants" id="TuG1812S0001455800.01.T01">
    <property type="protein sequence ID" value="TuG1812S0001455800.01.T01"/>
    <property type="gene ID" value="TuG1812S0001455800.01"/>
</dbReference>
<name>A0A8R7RBU9_TRIUA</name>
<reference evidence="2" key="1">
    <citation type="journal article" date="2013" name="Nature">
        <title>Draft genome of the wheat A-genome progenitor Triticum urartu.</title>
        <authorList>
            <person name="Ling H.Q."/>
            <person name="Zhao S."/>
            <person name="Liu D."/>
            <person name="Wang J."/>
            <person name="Sun H."/>
            <person name="Zhang C."/>
            <person name="Fan H."/>
            <person name="Li D."/>
            <person name="Dong L."/>
            <person name="Tao Y."/>
            <person name="Gao C."/>
            <person name="Wu H."/>
            <person name="Li Y."/>
            <person name="Cui Y."/>
            <person name="Guo X."/>
            <person name="Zheng S."/>
            <person name="Wang B."/>
            <person name="Yu K."/>
            <person name="Liang Q."/>
            <person name="Yang W."/>
            <person name="Lou X."/>
            <person name="Chen J."/>
            <person name="Feng M."/>
            <person name="Jian J."/>
            <person name="Zhang X."/>
            <person name="Luo G."/>
            <person name="Jiang Y."/>
            <person name="Liu J."/>
            <person name="Wang Z."/>
            <person name="Sha Y."/>
            <person name="Zhang B."/>
            <person name="Wu H."/>
            <person name="Tang D."/>
            <person name="Shen Q."/>
            <person name="Xue P."/>
            <person name="Zou S."/>
            <person name="Wang X."/>
            <person name="Liu X."/>
            <person name="Wang F."/>
            <person name="Yang Y."/>
            <person name="An X."/>
            <person name="Dong Z."/>
            <person name="Zhang K."/>
            <person name="Zhang X."/>
            <person name="Luo M.C."/>
            <person name="Dvorak J."/>
            <person name="Tong Y."/>
            <person name="Wang J."/>
            <person name="Yang H."/>
            <person name="Li Z."/>
            <person name="Wang D."/>
            <person name="Zhang A."/>
            <person name="Wang J."/>
        </authorList>
    </citation>
    <scope>NUCLEOTIDE SEQUENCE</scope>
    <source>
        <strain evidence="2">cv. G1812</strain>
    </source>
</reference>
<sequence>MEKVCKIVKRQLVVSEGTKVCGSTNFSDLGANSLVKRQALLTVCNSKEQGASAPCL</sequence>
<proteinExistence type="predicted"/>
<organism evidence="1 2">
    <name type="scientific">Triticum urartu</name>
    <name type="common">Red wild einkorn</name>
    <name type="synonym">Crithodium urartu</name>
    <dbReference type="NCBI Taxonomy" id="4572"/>
    <lineage>
        <taxon>Eukaryota</taxon>
        <taxon>Viridiplantae</taxon>
        <taxon>Streptophyta</taxon>
        <taxon>Embryophyta</taxon>
        <taxon>Tracheophyta</taxon>
        <taxon>Spermatophyta</taxon>
        <taxon>Magnoliopsida</taxon>
        <taxon>Liliopsida</taxon>
        <taxon>Poales</taxon>
        <taxon>Poaceae</taxon>
        <taxon>BOP clade</taxon>
        <taxon>Pooideae</taxon>
        <taxon>Triticodae</taxon>
        <taxon>Triticeae</taxon>
        <taxon>Triticinae</taxon>
        <taxon>Triticum</taxon>
    </lineage>
</organism>
<evidence type="ECO:0000313" key="1">
    <source>
        <dbReference type="EnsemblPlants" id="TuG1812S0001455800.01.T01"/>
    </source>
</evidence>
<protein>
    <submittedName>
        <fullName evidence="1">Uncharacterized protein</fullName>
    </submittedName>
</protein>
<accession>A0A8R7RBU9</accession>
<keyword evidence="2" id="KW-1185">Reference proteome</keyword>